<dbReference type="Proteomes" id="UP000254150">
    <property type="component" value="Unassembled WGS sequence"/>
</dbReference>
<accession>A0A380MP00</accession>
<protein>
    <submittedName>
        <fullName evidence="2">Integral membrane protein</fullName>
    </submittedName>
</protein>
<proteinExistence type="predicted"/>
<evidence type="ECO:0000313" key="3">
    <source>
        <dbReference type="Proteomes" id="UP000254150"/>
    </source>
</evidence>
<evidence type="ECO:0000256" key="1">
    <source>
        <dbReference type="SAM" id="Phobius"/>
    </source>
</evidence>
<keyword evidence="1" id="KW-1133">Transmembrane helix</keyword>
<evidence type="ECO:0000313" key="2">
    <source>
        <dbReference type="EMBL" id="SUO94350.1"/>
    </source>
</evidence>
<gene>
    <name evidence="2" type="ORF">NCTC7807_00841</name>
</gene>
<keyword evidence="1" id="KW-0472">Membrane</keyword>
<organism evidence="2 3">
    <name type="scientific">Streptomyces griseus</name>
    <dbReference type="NCBI Taxonomy" id="1911"/>
    <lineage>
        <taxon>Bacteria</taxon>
        <taxon>Bacillati</taxon>
        <taxon>Actinomycetota</taxon>
        <taxon>Actinomycetes</taxon>
        <taxon>Kitasatosporales</taxon>
        <taxon>Streptomycetaceae</taxon>
        <taxon>Streptomyces</taxon>
    </lineage>
</organism>
<name>A0A380MP00_STRGR</name>
<dbReference type="RefSeq" id="WP_115067916.1">
    <property type="nucleotide sequence ID" value="NZ_UHID01000001.1"/>
</dbReference>
<sequence>MYNTQAATLCVVPGAFLGLPVAAVLLMNMVDIDVGIGLRWRRRAAWTPFSAYSYRKACSN</sequence>
<dbReference type="GeneID" id="95072955"/>
<feature type="transmembrane region" description="Helical" evidence="1">
    <location>
        <begin position="6"/>
        <end position="30"/>
    </location>
</feature>
<keyword evidence="1" id="KW-0812">Transmembrane</keyword>
<reference evidence="2 3" key="1">
    <citation type="submission" date="2018-06" db="EMBL/GenBank/DDBJ databases">
        <authorList>
            <consortium name="Pathogen Informatics"/>
            <person name="Doyle S."/>
        </authorList>
    </citation>
    <scope>NUCLEOTIDE SEQUENCE [LARGE SCALE GENOMIC DNA]</scope>
    <source>
        <strain evidence="2 3">NCTC7807</strain>
    </source>
</reference>
<dbReference type="EMBL" id="UHID01000001">
    <property type="protein sequence ID" value="SUO94350.1"/>
    <property type="molecule type" value="Genomic_DNA"/>
</dbReference>
<dbReference type="AlphaFoldDB" id="A0A380MP00"/>